<keyword evidence="1" id="KW-0812">Transmembrane</keyword>
<feature type="transmembrane region" description="Helical" evidence="1">
    <location>
        <begin position="533"/>
        <end position="551"/>
    </location>
</feature>
<evidence type="ECO:0000256" key="1">
    <source>
        <dbReference type="SAM" id="Phobius"/>
    </source>
</evidence>
<feature type="transmembrane region" description="Helical" evidence="1">
    <location>
        <begin position="101"/>
        <end position="124"/>
    </location>
</feature>
<sequence length="587" mass="66824">METKKIRLLPIFFLTLLLFLISFLTALGLGSLNPLLILVLVYLLWYTGKKLGNDLFSWRLDFTTGVCILFSLLFSLILATGSRIQFTHVSASYEETTLVPFSFVQILIALATFCYFLIILRFMVKYLIQISSYLGGTNIDLQPTWKFFLLFAIIMLLCWAPYALTLYPGVVLPDSLSSVSQALGDTALNNHHPILFTLIVKFFIDILPITINHGVFLFSLFQSLITSLALSYSLCWLMKKKIKIVPVMISLGYFSLAPVFPIYVLNMQKDILFSVACLLFSLTFFDVITNKNKPTIAQQLSFIIFALLTTYLRNNGLYVVIGSLVIYGTYAIKNKKYQPFIQVTLSYLFLVILVFQPLLSRYAIPSQSAEQLGIPLQQISRTVVLDEGHLSKKDQEFLSQILPIEDYKAYAPSLADPVKWHKNFNNEFLNMHKKEFLMLWARNLPSNLKIYIDAYILETFGFWAPGVKNNYGFLDTRVNENSYGIKQANLIERYTGSSGLQTMIDQREFWGSGTLLWLFLLSLFLLSVKKNTYPIALLLPGGLVFLTIMIATPVAFSLRYVFILALGLPIYLLSPFLLENENKTTTI</sequence>
<feature type="transmembrane region" description="Helical" evidence="1">
    <location>
        <begin position="271"/>
        <end position="288"/>
    </location>
</feature>
<dbReference type="Proteomes" id="UP000189299">
    <property type="component" value="Unassembled WGS sequence"/>
</dbReference>
<feature type="transmembrane region" description="Helical" evidence="1">
    <location>
        <begin position="145"/>
        <end position="164"/>
    </location>
</feature>
<keyword evidence="1" id="KW-0472">Membrane</keyword>
<organism evidence="2 3">
    <name type="scientific">Enterococcus mundtii</name>
    <dbReference type="NCBI Taxonomy" id="53346"/>
    <lineage>
        <taxon>Bacteria</taxon>
        <taxon>Bacillati</taxon>
        <taxon>Bacillota</taxon>
        <taxon>Bacilli</taxon>
        <taxon>Lactobacillales</taxon>
        <taxon>Enterococcaceae</taxon>
        <taxon>Enterococcus</taxon>
    </lineage>
</organism>
<dbReference type="Pfam" id="PF19484">
    <property type="entry name" value="DUF6020"/>
    <property type="match status" value="1"/>
</dbReference>
<gene>
    <name evidence="2" type="ORF">BTN92_02415</name>
</gene>
<feature type="transmembrane region" description="Helical" evidence="1">
    <location>
        <begin position="60"/>
        <end position="81"/>
    </location>
</feature>
<evidence type="ECO:0008006" key="4">
    <source>
        <dbReference type="Google" id="ProtNLM"/>
    </source>
</evidence>
<proteinExistence type="predicted"/>
<feature type="transmembrane region" description="Helical" evidence="1">
    <location>
        <begin position="339"/>
        <end position="359"/>
    </location>
</feature>
<comment type="caution">
    <text evidence="2">The sequence shown here is derived from an EMBL/GenBank/DDBJ whole genome shotgun (WGS) entry which is preliminary data.</text>
</comment>
<feature type="transmembrane region" description="Helical" evidence="1">
    <location>
        <begin position="509"/>
        <end position="527"/>
    </location>
</feature>
<evidence type="ECO:0000313" key="2">
    <source>
        <dbReference type="EMBL" id="ONN44296.1"/>
    </source>
</evidence>
<protein>
    <recommendedName>
        <fullName evidence="4">Glycosyltransferase RgtA/B/C/D-like domain-containing protein</fullName>
    </recommendedName>
</protein>
<name>A0A1V2ULE4_ENTMU</name>
<dbReference type="AlphaFoldDB" id="A0A1V2ULE4"/>
<dbReference type="InterPro" id="IPR046062">
    <property type="entry name" value="DUF6020"/>
</dbReference>
<dbReference type="RefSeq" id="WP_077151221.1">
    <property type="nucleotide sequence ID" value="NZ_CABMMO010000002.1"/>
</dbReference>
<dbReference type="EMBL" id="MSTR01000002">
    <property type="protein sequence ID" value="ONN44296.1"/>
    <property type="molecule type" value="Genomic_DNA"/>
</dbReference>
<feature type="transmembrane region" description="Helical" evidence="1">
    <location>
        <begin position="558"/>
        <end position="578"/>
    </location>
</feature>
<reference evidence="2 3" key="1">
    <citation type="submission" date="2016-12" db="EMBL/GenBank/DDBJ databases">
        <authorList>
            <person name="Song W.-J."/>
            <person name="Kurnit D.M."/>
        </authorList>
    </citation>
    <scope>NUCLEOTIDE SEQUENCE [LARGE SCALE GENOMIC DNA]</scope>
    <source>
        <strain evidence="2 3">CGB1038-1_S1</strain>
    </source>
</reference>
<evidence type="ECO:0000313" key="3">
    <source>
        <dbReference type="Proteomes" id="UP000189299"/>
    </source>
</evidence>
<feature type="transmembrane region" description="Helical" evidence="1">
    <location>
        <begin position="300"/>
        <end position="327"/>
    </location>
</feature>
<feature type="transmembrane region" description="Helical" evidence="1">
    <location>
        <begin position="215"/>
        <end position="237"/>
    </location>
</feature>
<feature type="transmembrane region" description="Helical" evidence="1">
    <location>
        <begin position="244"/>
        <end position="265"/>
    </location>
</feature>
<dbReference type="STRING" id="53346.A5802_002587"/>
<feature type="transmembrane region" description="Helical" evidence="1">
    <location>
        <begin position="7"/>
        <end position="26"/>
    </location>
</feature>
<accession>A0A1V2ULE4</accession>
<keyword evidence="1" id="KW-1133">Transmembrane helix</keyword>